<dbReference type="OrthoDB" id="8479143at2"/>
<dbReference type="InterPro" id="IPR050707">
    <property type="entry name" value="HTH_MetabolicPath_Reg"/>
</dbReference>
<dbReference type="GO" id="GO:0003677">
    <property type="term" value="F:DNA binding"/>
    <property type="evidence" value="ECO:0007669"/>
    <property type="project" value="UniProtKB-KW"/>
</dbReference>
<organism evidence="6 7">
    <name type="scientific">Nocardioides jishulii</name>
    <dbReference type="NCBI Taxonomy" id="2575440"/>
    <lineage>
        <taxon>Bacteria</taxon>
        <taxon>Bacillati</taxon>
        <taxon>Actinomycetota</taxon>
        <taxon>Actinomycetes</taxon>
        <taxon>Propionibacteriales</taxon>
        <taxon>Nocardioidaceae</taxon>
        <taxon>Nocardioides</taxon>
    </lineage>
</organism>
<proteinExistence type="predicted"/>
<evidence type="ECO:0000259" key="4">
    <source>
        <dbReference type="PROSITE" id="PS51077"/>
    </source>
</evidence>
<dbReference type="SUPFAM" id="SSF46785">
    <property type="entry name" value="Winged helix' DNA-binding domain"/>
    <property type="match status" value="1"/>
</dbReference>
<accession>A0A4U2YJW8</accession>
<dbReference type="PROSITE" id="PS51077">
    <property type="entry name" value="HTH_ICLR"/>
    <property type="match status" value="1"/>
</dbReference>
<dbReference type="Proteomes" id="UP000307808">
    <property type="component" value="Unassembled WGS sequence"/>
</dbReference>
<evidence type="ECO:0000313" key="6">
    <source>
        <dbReference type="EMBL" id="TKI60795.1"/>
    </source>
</evidence>
<dbReference type="EMBL" id="SZPY01000004">
    <property type="protein sequence ID" value="TKI60795.1"/>
    <property type="molecule type" value="Genomic_DNA"/>
</dbReference>
<gene>
    <name evidence="6" type="ORF">FC770_14885</name>
</gene>
<evidence type="ECO:0000313" key="7">
    <source>
        <dbReference type="Proteomes" id="UP000307808"/>
    </source>
</evidence>
<dbReference type="Pfam" id="PF09339">
    <property type="entry name" value="HTH_IclR"/>
    <property type="match status" value="1"/>
</dbReference>
<dbReference type="SMART" id="SM00346">
    <property type="entry name" value="HTH_ICLR"/>
    <property type="match status" value="1"/>
</dbReference>
<feature type="domain" description="HTH iclR-type" evidence="4">
    <location>
        <begin position="6"/>
        <end position="68"/>
    </location>
</feature>
<keyword evidence="2" id="KW-0238">DNA-binding</keyword>
<dbReference type="Gene3D" id="3.30.450.40">
    <property type="match status" value="1"/>
</dbReference>
<dbReference type="RefSeq" id="WP_137067101.1">
    <property type="nucleotide sequence ID" value="NZ_CP040748.1"/>
</dbReference>
<keyword evidence="1" id="KW-0805">Transcription regulation</keyword>
<dbReference type="SUPFAM" id="SSF55781">
    <property type="entry name" value="GAF domain-like"/>
    <property type="match status" value="1"/>
</dbReference>
<protein>
    <submittedName>
        <fullName evidence="6">IclR family transcriptional regulator</fullName>
    </submittedName>
</protein>
<evidence type="ECO:0000256" key="3">
    <source>
        <dbReference type="ARBA" id="ARBA00023163"/>
    </source>
</evidence>
<evidence type="ECO:0000256" key="1">
    <source>
        <dbReference type="ARBA" id="ARBA00023015"/>
    </source>
</evidence>
<dbReference type="InterPro" id="IPR014757">
    <property type="entry name" value="Tscrpt_reg_IclR_C"/>
</dbReference>
<comment type="caution">
    <text evidence="6">The sequence shown here is derived from an EMBL/GenBank/DDBJ whole genome shotgun (WGS) entry which is preliminary data.</text>
</comment>
<dbReference type="Gene3D" id="1.10.10.10">
    <property type="entry name" value="Winged helix-like DNA-binding domain superfamily/Winged helix DNA-binding domain"/>
    <property type="match status" value="1"/>
</dbReference>
<dbReference type="InterPro" id="IPR029016">
    <property type="entry name" value="GAF-like_dom_sf"/>
</dbReference>
<dbReference type="AlphaFoldDB" id="A0A4U2YJW8"/>
<dbReference type="GO" id="GO:0045892">
    <property type="term" value="P:negative regulation of DNA-templated transcription"/>
    <property type="evidence" value="ECO:0007669"/>
    <property type="project" value="TreeGrafter"/>
</dbReference>
<reference evidence="6 7" key="1">
    <citation type="submission" date="2019-04" db="EMBL/GenBank/DDBJ databases">
        <authorList>
            <person name="Dong K."/>
        </authorList>
    </citation>
    <scope>NUCLEOTIDE SEQUENCE [LARGE SCALE GENOMIC DNA]</scope>
    <source>
        <strain evidence="7">dk3543</strain>
    </source>
</reference>
<keyword evidence="7" id="KW-1185">Reference proteome</keyword>
<dbReference type="InterPro" id="IPR036390">
    <property type="entry name" value="WH_DNA-bd_sf"/>
</dbReference>
<dbReference type="PANTHER" id="PTHR30136:SF35">
    <property type="entry name" value="HTH-TYPE TRANSCRIPTIONAL REGULATOR RV1719"/>
    <property type="match status" value="1"/>
</dbReference>
<dbReference type="GO" id="GO:0003700">
    <property type="term" value="F:DNA-binding transcription factor activity"/>
    <property type="evidence" value="ECO:0007669"/>
    <property type="project" value="TreeGrafter"/>
</dbReference>
<sequence>MTGRTTATAARPADVLMLFLDDADSLGISEIARRLQVSKAVVHRIVTTFVERGLLTPCPLGQGYSLGAAAVALGARASRSSALRAAARPELSRLQATTGESAVLSAVAGDQYVVIAQEESANEVRRTVEVGRRFPLHTGSTGRCILAFQPEDRSARLLDEVAPDDDCLRAEIDGVRVRGWTQSPAHPIHGTVSVAAPVLDGDGTAVGALSVCGPAQRMGEAVRPEHARAVVTAAHRASQLLGWRGGLPAALSG</sequence>
<dbReference type="InterPro" id="IPR005471">
    <property type="entry name" value="Tscrpt_reg_IclR_N"/>
</dbReference>
<dbReference type="PROSITE" id="PS51078">
    <property type="entry name" value="ICLR_ED"/>
    <property type="match status" value="1"/>
</dbReference>
<dbReference type="PANTHER" id="PTHR30136">
    <property type="entry name" value="HELIX-TURN-HELIX TRANSCRIPTIONAL REGULATOR, ICLR FAMILY"/>
    <property type="match status" value="1"/>
</dbReference>
<keyword evidence="3" id="KW-0804">Transcription</keyword>
<evidence type="ECO:0000256" key="2">
    <source>
        <dbReference type="ARBA" id="ARBA00023125"/>
    </source>
</evidence>
<evidence type="ECO:0000259" key="5">
    <source>
        <dbReference type="PROSITE" id="PS51078"/>
    </source>
</evidence>
<feature type="domain" description="IclR-ED" evidence="5">
    <location>
        <begin position="69"/>
        <end position="243"/>
    </location>
</feature>
<dbReference type="Pfam" id="PF01614">
    <property type="entry name" value="IclR_C"/>
    <property type="match status" value="1"/>
</dbReference>
<dbReference type="InterPro" id="IPR036388">
    <property type="entry name" value="WH-like_DNA-bd_sf"/>
</dbReference>
<name>A0A4U2YJW8_9ACTN</name>